<accession>A0A516X2F2</accession>
<evidence type="ECO:0000259" key="8">
    <source>
        <dbReference type="PROSITE" id="PS50850"/>
    </source>
</evidence>
<keyword evidence="3" id="KW-1003">Cell membrane</keyword>
<dbReference type="RefSeq" id="WP_143907678.1">
    <property type="nucleotide sequence ID" value="NZ_CP041765.1"/>
</dbReference>
<reference evidence="9 10" key="2">
    <citation type="submission" date="2019-07" db="EMBL/GenBank/DDBJ databases">
        <authorList>
            <person name="Huang Y."/>
        </authorList>
    </citation>
    <scope>NUCLEOTIDE SEQUENCE [LARGE SCALE GENOMIC DNA]</scope>
    <source>
        <strain evidence="9 10">HY188</strain>
    </source>
</reference>
<dbReference type="InterPro" id="IPR036259">
    <property type="entry name" value="MFS_trans_sf"/>
</dbReference>
<reference evidence="9 10" key="1">
    <citation type="submission" date="2019-07" db="EMBL/GenBank/DDBJ databases">
        <title>Tomitella cavernea sp. nov., an actinomycete isolated from soil.</title>
        <authorList>
            <person name="Cheng J."/>
        </authorList>
    </citation>
    <scope>NUCLEOTIDE SEQUENCE [LARGE SCALE GENOMIC DNA]</scope>
    <source>
        <strain evidence="9 10">HY188</strain>
    </source>
</reference>
<dbReference type="KEGG" id="toy:FO059_07510"/>
<evidence type="ECO:0000256" key="6">
    <source>
        <dbReference type="ARBA" id="ARBA00023136"/>
    </source>
</evidence>
<evidence type="ECO:0000313" key="10">
    <source>
        <dbReference type="Proteomes" id="UP000317344"/>
    </source>
</evidence>
<evidence type="ECO:0000256" key="5">
    <source>
        <dbReference type="ARBA" id="ARBA00022989"/>
    </source>
</evidence>
<feature type="transmembrane region" description="Helical" evidence="7">
    <location>
        <begin position="230"/>
        <end position="248"/>
    </location>
</feature>
<keyword evidence="6 7" id="KW-0472">Membrane</keyword>
<gene>
    <name evidence="9" type="ORF">FO059_07510</name>
</gene>
<keyword evidence="2" id="KW-0813">Transport</keyword>
<dbReference type="EMBL" id="CP041765">
    <property type="protein sequence ID" value="QDQ97210.1"/>
    <property type="molecule type" value="Genomic_DNA"/>
</dbReference>
<feature type="transmembrane region" description="Helical" evidence="7">
    <location>
        <begin position="92"/>
        <end position="110"/>
    </location>
</feature>
<evidence type="ECO:0000256" key="7">
    <source>
        <dbReference type="SAM" id="Phobius"/>
    </source>
</evidence>
<dbReference type="Pfam" id="PF05977">
    <property type="entry name" value="MFS_3"/>
    <property type="match status" value="1"/>
</dbReference>
<dbReference type="PANTHER" id="PTHR23513:SF11">
    <property type="entry name" value="STAPHYLOFERRIN A TRANSPORTER"/>
    <property type="match status" value="1"/>
</dbReference>
<feature type="domain" description="Major facilitator superfamily (MFS) profile" evidence="8">
    <location>
        <begin position="1"/>
        <end position="318"/>
    </location>
</feature>
<dbReference type="SUPFAM" id="SSF103473">
    <property type="entry name" value="MFS general substrate transporter"/>
    <property type="match status" value="1"/>
</dbReference>
<feature type="transmembrane region" description="Helical" evidence="7">
    <location>
        <begin position="175"/>
        <end position="195"/>
    </location>
</feature>
<keyword evidence="10" id="KW-1185">Reference proteome</keyword>
<dbReference type="AlphaFoldDB" id="A0A516X2F2"/>
<keyword evidence="5 7" id="KW-1133">Transmembrane helix</keyword>
<dbReference type="InterPro" id="IPR020846">
    <property type="entry name" value="MFS_dom"/>
</dbReference>
<organism evidence="9 10">
    <name type="scientific">Tomitella fengzijianii</name>
    <dbReference type="NCBI Taxonomy" id="2597660"/>
    <lineage>
        <taxon>Bacteria</taxon>
        <taxon>Bacillati</taxon>
        <taxon>Actinomycetota</taxon>
        <taxon>Actinomycetes</taxon>
        <taxon>Mycobacteriales</taxon>
        <taxon>Tomitella</taxon>
    </lineage>
</organism>
<dbReference type="Gene3D" id="1.20.1250.20">
    <property type="entry name" value="MFS general substrate transporter like domains"/>
    <property type="match status" value="1"/>
</dbReference>
<feature type="transmembrane region" description="Helical" evidence="7">
    <location>
        <begin position="131"/>
        <end position="152"/>
    </location>
</feature>
<proteinExistence type="predicted"/>
<evidence type="ECO:0000256" key="4">
    <source>
        <dbReference type="ARBA" id="ARBA00022692"/>
    </source>
</evidence>
<dbReference type="Proteomes" id="UP000317344">
    <property type="component" value="Chromosome"/>
</dbReference>
<evidence type="ECO:0000313" key="9">
    <source>
        <dbReference type="EMBL" id="QDQ97210.1"/>
    </source>
</evidence>
<feature type="transmembrane region" description="Helical" evidence="7">
    <location>
        <begin position="269"/>
        <end position="288"/>
    </location>
</feature>
<dbReference type="PANTHER" id="PTHR23513">
    <property type="entry name" value="INTEGRAL MEMBRANE EFFLUX PROTEIN-RELATED"/>
    <property type="match status" value="1"/>
</dbReference>
<dbReference type="InterPro" id="IPR010290">
    <property type="entry name" value="TM_effector"/>
</dbReference>
<feature type="transmembrane region" description="Helical" evidence="7">
    <location>
        <begin position="66"/>
        <end position="86"/>
    </location>
</feature>
<dbReference type="GO" id="GO:0022857">
    <property type="term" value="F:transmembrane transporter activity"/>
    <property type="evidence" value="ECO:0007669"/>
    <property type="project" value="InterPro"/>
</dbReference>
<feature type="transmembrane region" description="Helical" evidence="7">
    <location>
        <begin position="26"/>
        <end position="46"/>
    </location>
</feature>
<feature type="transmembrane region" description="Helical" evidence="7">
    <location>
        <begin position="207"/>
        <end position="224"/>
    </location>
</feature>
<dbReference type="GO" id="GO:0005886">
    <property type="term" value="C:plasma membrane"/>
    <property type="evidence" value="ECO:0007669"/>
    <property type="project" value="UniProtKB-SubCell"/>
</dbReference>
<comment type="subcellular location">
    <subcellularLocation>
        <location evidence="1">Cell membrane</location>
        <topology evidence="1">Multi-pass membrane protein</topology>
    </subcellularLocation>
</comment>
<evidence type="ECO:0000256" key="1">
    <source>
        <dbReference type="ARBA" id="ARBA00004651"/>
    </source>
</evidence>
<protein>
    <submittedName>
        <fullName evidence="9">MFS transporter</fullName>
    </submittedName>
</protein>
<dbReference type="PROSITE" id="PS50850">
    <property type="entry name" value="MFS"/>
    <property type="match status" value="1"/>
</dbReference>
<evidence type="ECO:0000256" key="2">
    <source>
        <dbReference type="ARBA" id="ARBA00022448"/>
    </source>
</evidence>
<sequence>MLFTAVVPALLTVALALNLSNLWVALATMLVVGVGGAIYFGLRAAILPEVLPQEDMYIAGRALLRVSSQATQVIGSISGGAFVLTLGASGALWFNAASFLLLAALVFIGIPRALSFSEHDEPEAAKPGMRAVAATVLRTPGLVGVLLIGWLAPCFAISVETLAAPYVSSIGRDPALLSLILAASGAGMVVGDVIASRMLSASARTRLILPAAVLFVGSSVVFLAEPNLEITLGIVFIAGLGIMCLPGLDSATIRLTPKSVRGTVLSVQFLIFLGIQGVAALLWGVLGSTMAPNMALALIGALGIVTIVVLYLATHRAVESVKANQEEAVES</sequence>
<feature type="transmembrane region" description="Helical" evidence="7">
    <location>
        <begin position="294"/>
        <end position="313"/>
    </location>
</feature>
<evidence type="ECO:0000256" key="3">
    <source>
        <dbReference type="ARBA" id="ARBA00022475"/>
    </source>
</evidence>
<keyword evidence="4 7" id="KW-0812">Transmembrane</keyword>
<name>A0A516X2F2_9ACTN</name>